<feature type="transmembrane region" description="Helical" evidence="5">
    <location>
        <begin position="80"/>
        <end position="99"/>
    </location>
</feature>
<gene>
    <name evidence="8" type="ORF">GWR21_24405</name>
</gene>
<reference evidence="8 9" key="1">
    <citation type="submission" date="2020-01" db="EMBL/GenBank/DDBJ databases">
        <title>Complete genome sequence of Chitinophaga sp. H33E-04 isolated from quinoa roots.</title>
        <authorList>
            <person name="Weon H.-Y."/>
            <person name="Lee S.A."/>
        </authorList>
    </citation>
    <scope>NUCLEOTIDE SEQUENCE [LARGE SCALE GENOMIC DNA]</scope>
    <source>
        <strain evidence="8 9">H33E-04</strain>
    </source>
</reference>
<dbReference type="InterPro" id="IPR005467">
    <property type="entry name" value="His_kinase_dom"/>
</dbReference>
<feature type="modified residue" description="4-aspartylphosphate" evidence="4">
    <location>
        <position position="505"/>
    </location>
</feature>
<name>A0A6B9ZL10_9BACT</name>
<evidence type="ECO:0000259" key="7">
    <source>
        <dbReference type="PROSITE" id="PS50110"/>
    </source>
</evidence>
<dbReference type="SUPFAM" id="SSF55874">
    <property type="entry name" value="ATPase domain of HSP90 chaperone/DNA topoisomerase II/histidine kinase"/>
    <property type="match status" value="1"/>
</dbReference>
<comment type="catalytic activity">
    <reaction evidence="1">
        <text>ATP + protein L-histidine = ADP + protein N-phospho-L-histidine.</text>
        <dbReference type="EC" id="2.7.13.3"/>
    </reaction>
</comment>
<dbReference type="InterPro" id="IPR011006">
    <property type="entry name" value="CheY-like_superfamily"/>
</dbReference>
<dbReference type="RefSeq" id="WP_162334241.1">
    <property type="nucleotide sequence ID" value="NZ_CP048113.1"/>
</dbReference>
<dbReference type="GO" id="GO:0000155">
    <property type="term" value="F:phosphorelay sensor kinase activity"/>
    <property type="evidence" value="ECO:0007669"/>
    <property type="project" value="InterPro"/>
</dbReference>
<dbReference type="InterPro" id="IPR036097">
    <property type="entry name" value="HisK_dim/P_sf"/>
</dbReference>
<feature type="transmembrane region" description="Helical" evidence="5">
    <location>
        <begin position="105"/>
        <end position="120"/>
    </location>
</feature>
<keyword evidence="5" id="KW-1133">Transmembrane helix</keyword>
<dbReference type="InterPro" id="IPR001789">
    <property type="entry name" value="Sig_transdc_resp-reg_receiver"/>
</dbReference>
<dbReference type="EC" id="2.7.13.3" evidence="2"/>
<evidence type="ECO:0000256" key="3">
    <source>
        <dbReference type="ARBA" id="ARBA00022553"/>
    </source>
</evidence>
<dbReference type="InterPro" id="IPR003594">
    <property type="entry name" value="HATPase_dom"/>
</dbReference>
<evidence type="ECO:0000256" key="2">
    <source>
        <dbReference type="ARBA" id="ARBA00012438"/>
    </source>
</evidence>
<dbReference type="PROSITE" id="PS50109">
    <property type="entry name" value="HIS_KIN"/>
    <property type="match status" value="1"/>
</dbReference>
<dbReference type="PROSITE" id="PS50110">
    <property type="entry name" value="RESPONSE_REGULATORY"/>
    <property type="match status" value="1"/>
</dbReference>
<proteinExistence type="predicted"/>
<feature type="transmembrane region" description="Helical" evidence="5">
    <location>
        <begin position="161"/>
        <end position="181"/>
    </location>
</feature>
<dbReference type="AlphaFoldDB" id="A0A6B9ZL10"/>
<dbReference type="PANTHER" id="PTHR43547">
    <property type="entry name" value="TWO-COMPONENT HISTIDINE KINASE"/>
    <property type="match status" value="1"/>
</dbReference>
<dbReference type="InterPro" id="IPR004358">
    <property type="entry name" value="Sig_transdc_His_kin-like_C"/>
</dbReference>
<accession>A0A6B9ZL10</accession>
<dbReference type="InterPro" id="IPR036890">
    <property type="entry name" value="HATPase_C_sf"/>
</dbReference>
<evidence type="ECO:0000313" key="8">
    <source>
        <dbReference type="EMBL" id="QHS62607.1"/>
    </source>
</evidence>
<evidence type="ECO:0000313" key="9">
    <source>
        <dbReference type="Proteomes" id="UP000476411"/>
    </source>
</evidence>
<evidence type="ECO:0000256" key="4">
    <source>
        <dbReference type="PROSITE-ProRule" id="PRU00169"/>
    </source>
</evidence>
<evidence type="ECO:0000259" key="6">
    <source>
        <dbReference type="PROSITE" id="PS50109"/>
    </source>
</evidence>
<evidence type="ECO:0000256" key="5">
    <source>
        <dbReference type="SAM" id="Phobius"/>
    </source>
</evidence>
<dbReference type="Gene3D" id="1.10.287.130">
    <property type="match status" value="1"/>
</dbReference>
<dbReference type="SUPFAM" id="SSF47384">
    <property type="entry name" value="Homodimeric domain of signal transducing histidine kinase"/>
    <property type="match status" value="1"/>
</dbReference>
<dbReference type="Gene3D" id="3.30.565.10">
    <property type="entry name" value="Histidine kinase-like ATPase, C-terminal domain"/>
    <property type="match status" value="1"/>
</dbReference>
<dbReference type="SMART" id="SM00387">
    <property type="entry name" value="HATPase_c"/>
    <property type="match status" value="1"/>
</dbReference>
<dbReference type="KEGG" id="chih:GWR21_24405"/>
<dbReference type="SMART" id="SM00448">
    <property type="entry name" value="REC"/>
    <property type="match status" value="1"/>
</dbReference>
<sequence length="578" mass="65085">MYRLLSLIKTGTDVLQENRKRTTVVIVNVMAIIPAILAFIMGPVLLTITGSWQTLIYPWIEAAVLTIAVILNKKHQFNRAALLTFLVHSFGLFFFGLLLGKAACIEGIVIFMIGFSFLLFERRKEQILSISFLLVIALLLELNAFFHVVQHLPYPESAGNLMYGIIFFLVTFLNIMVLRFYSQDFSDWIRRLEIKSMSKSTFIAKTSHDLRGSINVIESILEDWFDPSHSQPGAPITVDYDQVSNMYFATQDVKLVMNDVLSLSKIESGSYDDITRSSVRIREWFSKRAAGYQVLGNRKAVKIACRIDDDVPEYIITDAAKMHRIVINLLTNAIKFTRNDTVVRLHVYLQADTTICLDIADEGFGIEEKNLEKIFSPYVSQQHQQTESTGLGLTISRHFARRMGGNITVRSVPGNGSVFTLSLPLEPGTIPQAKVLPPPSQHPLNANSLDHLLPFDVLVMDDDMMCRTIAQRLLSKMVRNVMLADSFEKGLWLANEQPPNLILLDLNMPGFSGKEMLYKIKNHPQLADVPVIICSADAYEETIADMKNFGADGYLVKPITTSSQLYNEIVKFSRTVAS</sequence>
<dbReference type="Gene3D" id="3.40.50.2300">
    <property type="match status" value="1"/>
</dbReference>
<keyword evidence="9" id="KW-1185">Reference proteome</keyword>
<feature type="transmembrane region" description="Helical" evidence="5">
    <location>
        <begin position="25"/>
        <end position="48"/>
    </location>
</feature>
<protein>
    <recommendedName>
        <fullName evidence="2">histidine kinase</fullName>
        <ecNumber evidence="2">2.7.13.3</ecNumber>
    </recommendedName>
</protein>
<dbReference type="EMBL" id="CP048113">
    <property type="protein sequence ID" value="QHS62607.1"/>
    <property type="molecule type" value="Genomic_DNA"/>
</dbReference>
<feature type="domain" description="Response regulatory" evidence="7">
    <location>
        <begin position="456"/>
        <end position="572"/>
    </location>
</feature>
<organism evidence="8 9">
    <name type="scientific">Chitinophaga agri</name>
    <dbReference type="NCBI Taxonomy" id="2703787"/>
    <lineage>
        <taxon>Bacteria</taxon>
        <taxon>Pseudomonadati</taxon>
        <taxon>Bacteroidota</taxon>
        <taxon>Chitinophagia</taxon>
        <taxon>Chitinophagales</taxon>
        <taxon>Chitinophagaceae</taxon>
        <taxon>Chitinophaga</taxon>
    </lineage>
</organism>
<keyword evidence="5" id="KW-0472">Membrane</keyword>
<keyword evidence="5" id="KW-0812">Transmembrane</keyword>
<evidence type="ECO:0000256" key="1">
    <source>
        <dbReference type="ARBA" id="ARBA00000085"/>
    </source>
</evidence>
<feature type="domain" description="Histidine kinase" evidence="6">
    <location>
        <begin position="205"/>
        <end position="427"/>
    </location>
</feature>
<dbReference type="Pfam" id="PF02518">
    <property type="entry name" value="HATPase_c"/>
    <property type="match status" value="1"/>
</dbReference>
<keyword evidence="3 4" id="KW-0597">Phosphoprotein</keyword>
<dbReference type="Pfam" id="PF00072">
    <property type="entry name" value="Response_reg"/>
    <property type="match status" value="1"/>
</dbReference>
<feature type="transmembrane region" description="Helical" evidence="5">
    <location>
        <begin position="127"/>
        <end position="149"/>
    </location>
</feature>
<dbReference type="PANTHER" id="PTHR43547:SF2">
    <property type="entry name" value="HYBRID SIGNAL TRANSDUCTION HISTIDINE KINASE C"/>
    <property type="match status" value="1"/>
</dbReference>
<dbReference type="Proteomes" id="UP000476411">
    <property type="component" value="Chromosome"/>
</dbReference>
<dbReference type="SUPFAM" id="SSF52172">
    <property type="entry name" value="CheY-like"/>
    <property type="match status" value="1"/>
</dbReference>
<dbReference type="PRINTS" id="PR00344">
    <property type="entry name" value="BCTRLSENSOR"/>
</dbReference>
<dbReference type="CDD" id="cd17546">
    <property type="entry name" value="REC_hyHK_CKI1_RcsC-like"/>
    <property type="match status" value="1"/>
</dbReference>
<feature type="transmembrane region" description="Helical" evidence="5">
    <location>
        <begin position="54"/>
        <end position="71"/>
    </location>
</feature>